<dbReference type="GO" id="GO:0004930">
    <property type="term" value="F:G protein-coupled receptor activity"/>
    <property type="evidence" value="ECO:0007669"/>
    <property type="project" value="TreeGrafter"/>
</dbReference>
<dbReference type="PROSITE" id="PS50262">
    <property type="entry name" value="G_PROTEIN_RECEP_F1_2"/>
    <property type="match status" value="1"/>
</dbReference>
<keyword evidence="3 6" id="KW-1133">Transmembrane helix</keyword>
<reference evidence="8" key="1">
    <citation type="journal article" date="2020" name="Phytopathology">
        <title>Genome sequence of the chestnut blight fungus Cryphonectria parasitica EP155: A fundamental resource for an archetypical invasive plant pathogen.</title>
        <authorList>
            <person name="Crouch J.A."/>
            <person name="Dawe A."/>
            <person name="Aerts A."/>
            <person name="Barry K."/>
            <person name="Churchill A.C.L."/>
            <person name="Grimwood J."/>
            <person name="Hillman B."/>
            <person name="Milgroom M.G."/>
            <person name="Pangilinan J."/>
            <person name="Smith M."/>
            <person name="Salamov A."/>
            <person name="Schmutz J."/>
            <person name="Yadav J."/>
            <person name="Grigoriev I.V."/>
            <person name="Nuss D."/>
        </authorList>
    </citation>
    <scope>NUCLEOTIDE SEQUENCE</scope>
    <source>
        <strain evidence="8">EP155</strain>
    </source>
</reference>
<dbReference type="PANTHER" id="PTHR23112:SF37">
    <property type="entry name" value="G PROTEIN-COUPLED RECEPTOR GPR1"/>
    <property type="match status" value="1"/>
</dbReference>
<dbReference type="RefSeq" id="XP_040778029.1">
    <property type="nucleotide sequence ID" value="XM_040920292.1"/>
</dbReference>
<comment type="subcellular location">
    <subcellularLocation>
        <location evidence="1">Membrane</location>
        <topology evidence="1">Multi-pass membrane protein</topology>
    </subcellularLocation>
</comment>
<keyword evidence="9" id="KW-1185">Reference proteome</keyword>
<feature type="transmembrane region" description="Helical" evidence="6">
    <location>
        <begin position="283"/>
        <end position="307"/>
    </location>
</feature>
<dbReference type="EMBL" id="MU032346">
    <property type="protein sequence ID" value="KAF3767068.1"/>
    <property type="molecule type" value="Genomic_DNA"/>
</dbReference>
<dbReference type="PANTHER" id="PTHR23112">
    <property type="entry name" value="G PROTEIN-COUPLED RECEPTOR 157-RELATED"/>
    <property type="match status" value="1"/>
</dbReference>
<feature type="transmembrane region" description="Helical" evidence="6">
    <location>
        <begin position="174"/>
        <end position="196"/>
    </location>
</feature>
<dbReference type="SUPFAM" id="SSF81321">
    <property type="entry name" value="Family A G protein-coupled receptor-like"/>
    <property type="match status" value="1"/>
</dbReference>
<dbReference type="OrthoDB" id="100006at2759"/>
<proteinExistence type="predicted"/>
<evidence type="ECO:0000259" key="7">
    <source>
        <dbReference type="PROSITE" id="PS50262"/>
    </source>
</evidence>
<name>A0A9P4Y5G1_CRYP1</name>
<feature type="transmembrane region" description="Helical" evidence="6">
    <location>
        <begin position="140"/>
        <end position="162"/>
    </location>
</feature>
<feature type="transmembrane region" description="Helical" evidence="6">
    <location>
        <begin position="98"/>
        <end position="120"/>
    </location>
</feature>
<feature type="domain" description="G-protein coupled receptors family 1 profile" evidence="7">
    <location>
        <begin position="69"/>
        <end position="333"/>
    </location>
</feature>
<feature type="compositionally biased region" description="Polar residues" evidence="5">
    <location>
        <begin position="70"/>
        <end position="84"/>
    </location>
</feature>
<evidence type="ECO:0000256" key="1">
    <source>
        <dbReference type="ARBA" id="ARBA00004141"/>
    </source>
</evidence>
<feature type="transmembrane region" description="Helical" evidence="6">
    <location>
        <begin position="232"/>
        <end position="254"/>
    </location>
</feature>
<keyword evidence="2 6" id="KW-0812">Transmembrane</keyword>
<dbReference type="GO" id="GO:0007189">
    <property type="term" value="P:adenylate cyclase-activating G protein-coupled receptor signaling pathway"/>
    <property type="evidence" value="ECO:0007669"/>
    <property type="project" value="TreeGrafter"/>
</dbReference>
<dbReference type="SUPFAM" id="SSF53254">
    <property type="entry name" value="Phosphoglycerate mutase-like"/>
    <property type="match status" value="1"/>
</dbReference>
<evidence type="ECO:0000313" key="8">
    <source>
        <dbReference type="EMBL" id="KAF3767068.1"/>
    </source>
</evidence>
<evidence type="ECO:0000256" key="5">
    <source>
        <dbReference type="SAM" id="MobiDB-lite"/>
    </source>
</evidence>
<evidence type="ECO:0000256" key="2">
    <source>
        <dbReference type="ARBA" id="ARBA00022692"/>
    </source>
</evidence>
<organism evidence="8 9">
    <name type="scientific">Cryphonectria parasitica (strain ATCC 38755 / EP155)</name>
    <dbReference type="NCBI Taxonomy" id="660469"/>
    <lineage>
        <taxon>Eukaryota</taxon>
        <taxon>Fungi</taxon>
        <taxon>Dikarya</taxon>
        <taxon>Ascomycota</taxon>
        <taxon>Pezizomycotina</taxon>
        <taxon>Sordariomycetes</taxon>
        <taxon>Sordariomycetidae</taxon>
        <taxon>Diaporthales</taxon>
        <taxon>Cryphonectriaceae</taxon>
        <taxon>Cryphonectria-Endothia species complex</taxon>
        <taxon>Cryphonectria</taxon>
    </lineage>
</organism>
<feature type="region of interest" description="Disordered" evidence="5">
    <location>
        <begin position="394"/>
        <end position="413"/>
    </location>
</feature>
<dbReference type="Gene3D" id="1.20.1070.10">
    <property type="entry name" value="Rhodopsin 7-helix transmembrane proteins"/>
    <property type="match status" value="1"/>
</dbReference>
<feature type="transmembrane region" description="Helical" evidence="6">
    <location>
        <begin position="6"/>
        <end position="24"/>
    </location>
</feature>
<keyword evidence="4 6" id="KW-0472">Membrane</keyword>
<dbReference type="Gene3D" id="3.40.50.1240">
    <property type="entry name" value="Phosphoglycerate mutase-like"/>
    <property type="match status" value="1"/>
</dbReference>
<gene>
    <name evidence="8" type="ORF">M406DRAFT_328175</name>
</gene>
<dbReference type="InterPro" id="IPR029033">
    <property type="entry name" value="His_PPase_superfam"/>
</dbReference>
<comment type="caution">
    <text evidence="8">The sequence shown here is derived from an EMBL/GenBank/DDBJ whole genome shotgun (WGS) entry which is preliminary data.</text>
</comment>
<accession>A0A9P4Y5G1</accession>
<evidence type="ECO:0000313" key="9">
    <source>
        <dbReference type="Proteomes" id="UP000803844"/>
    </source>
</evidence>
<dbReference type="CDD" id="cd00637">
    <property type="entry name" value="7tm_classA_rhodopsin-like"/>
    <property type="match status" value="1"/>
</dbReference>
<sequence length="834" mass="94597">MGILGLFSLLSCAVLFVHISYRGFTSPESKKQETPVGLGAEDAKTFDKWTLGANRQQQQQQQQQHEEQQNTSDMTKVFSQNPQSRDSKAAARPGYNSFLTLIHHLLVADMFQAMSFVLSLHWWRYDGIFVPSTACAAQGFFINLGSLSSSALLVAMSFNTLLTSVWGYKLTWRAVWFITASSWVFAFGVSFVNLGVARSFSARKEWYYARSKSLCWVNWKYASKYGIWLQNFWITLSIGVTIICYLWIFVSWVCHKRLIRRGRWLRSESEPRGLSSSGLHSAFLVYPVIFIICAGPILLVGLVAAGGTEITNTYLSFVSILSSVTGLLDAILWSTTILFSSNQELEEVGLGKYNFVRTPERDYGNIVWVEGATRRGQSRDGNIEGPCGQRWWKLNGGEGGSSGSNRGDNNRHREEGIHLDTITTVTVDYVRPGARAWPKMLSNLKERKKSIFCCEAQPGISRLYQNDFSIFNPMVRSITATKHKRGRTVEEVTTDSSNLQPAGKDWRRVKERLDSDSRYKLVFIIRHGAAEHNQRQDAWDRRLYDRYSSKNWDAANKDLSTQGKVQAQDAAIRLMQHTGGLTPQSFYTGPHLRCITQTTIMAKILSGRAHPHVAIMDEMREWMGFGHDEVTDCRGTKSQISHRVRDRGAIAIFGGDDFPEQDEMFEERVRSGESVEELWIDVDRRWLRALEFIWQVDDHNVICICSNNRSLQSLLRLVGFPCSVETLEDEFGILNLQNSAIIPLLIKRTPTEEGLEDWNDACTYWEDIEKPIIIAQRERDYAEELKCSCNAPMAPFTRLGSCNTCITRQSHVRKAPQGVTKDMGSGQKNEAFGP</sequence>
<evidence type="ECO:0000256" key="3">
    <source>
        <dbReference type="ARBA" id="ARBA00022989"/>
    </source>
</evidence>
<dbReference type="InterPro" id="IPR017452">
    <property type="entry name" value="GPCR_Rhodpsn_7TM"/>
</dbReference>
<dbReference type="GO" id="GO:0005886">
    <property type="term" value="C:plasma membrane"/>
    <property type="evidence" value="ECO:0007669"/>
    <property type="project" value="TreeGrafter"/>
</dbReference>
<protein>
    <recommendedName>
        <fullName evidence="7">G-protein coupled receptors family 1 profile domain-containing protein</fullName>
    </recommendedName>
</protein>
<dbReference type="Proteomes" id="UP000803844">
    <property type="component" value="Unassembled WGS sequence"/>
</dbReference>
<feature type="region of interest" description="Disordered" evidence="5">
    <location>
        <begin position="52"/>
        <end position="90"/>
    </location>
</feature>
<evidence type="ECO:0000256" key="6">
    <source>
        <dbReference type="SAM" id="Phobius"/>
    </source>
</evidence>
<dbReference type="GeneID" id="63837421"/>
<dbReference type="AlphaFoldDB" id="A0A9P4Y5G1"/>
<feature type="transmembrane region" description="Helical" evidence="6">
    <location>
        <begin position="313"/>
        <end position="333"/>
    </location>
</feature>
<evidence type="ECO:0000256" key="4">
    <source>
        <dbReference type="ARBA" id="ARBA00023136"/>
    </source>
</evidence>